<proteinExistence type="predicted"/>
<accession>A0A840MV01</accession>
<sequence length="166" mass="19098">MDDEDKDKSILRVVAENPHAVRDRKILHAKREAKRTLALAAAEMLRVIADGGSTFDLRRKMIDALEAEDHFKDLSDQWLSEDEKKEILAQPLRFDWNSKTHYDEWELNREIGFARILQGSLRLAAHKILEERPHFGGKHSERLIEDGAKMITPPPAPKISKKNNAK</sequence>
<dbReference type="RefSeq" id="WP_184082115.1">
    <property type="nucleotide sequence ID" value="NZ_JACHIJ010000001.1"/>
</dbReference>
<comment type="caution">
    <text evidence="1">The sequence shown here is derived from an EMBL/GenBank/DDBJ whole genome shotgun (WGS) entry which is preliminary data.</text>
</comment>
<gene>
    <name evidence="1" type="ORF">HNQ36_000212</name>
</gene>
<protein>
    <submittedName>
        <fullName evidence="1">Uncharacterized protein</fullName>
    </submittedName>
</protein>
<name>A0A840MV01_9BRAD</name>
<dbReference type="AlphaFoldDB" id="A0A840MV01"/>
<dbReference type="EMBL" id="JACHIJ010000001">
    <property type="protein sequence ID" value="MBB5050264.1"/>
    <property type="molecule type" value="Genomic_DNA"/>
</dbReference>
<organism evidence="1 2">
    <name type="scientific">Afipia massiliensis</name>
    <dbReference type="NCBI Taxonomy" id="211460"/>
    <lineage>
        <taxon>Bacteria</taxon>
        <taxon>Pseudomonadati</taxon>
        <taxon>Pseudomonadota</taxon>
        <taxon>Alphaproteobacteria</taxon>
        <taxon>Hyphomicrobiales</taxon>
        <taxon>Nitrobacteraceae</taxon>
        <taxon>Afipia</taxon>
    </lineage>
</organism>
<dbReference type="Proteomes" id="UP000521227">
    <property type="component" value="Unassembled WGS sequence"/>
</dbReference>
<evidence type="ECO:0000313" key="2">
    <source>
        <dbReference type="Proteomes" id="UP000521227"/>
    </source>
</evidence>
<evidence type="ECO:0000313" key="1">
    <source>
        <dbReference type="EMBL" id="MBB5050264.1"/>
    </source>
</evidence>
<reference evidence="1 2" key="1">
    <citation type="submission" date="2020-08" db="EMBL/GenBank/DDBJ databases">
        <title>Genomic Encyclopedia of Type Strains, Phase IV (KMG-IV): sequencing the most valuable type-strain genomes for metagenomic binning, comparative biology and taxonomic classification.</title>
        <authorList>
            <person name="Goeker M."/>
        </authorList>
    </citation>
    <scope>NUCLEOTIDE SEQUENCE [LARGE SCALE GENOMIC DNA]</scope>
    <source>
        <strain evidence="1 2">DSM 17498</strain>
    </source>
</reference>